<dbReference type="EMBL" id="AP012342">
    <property type="protein sequence ID" value="BAM07780.1"/>
    <property type="molecule type" value="Genomic_DNA"/>
</dbReference>
<keyword evidence="5" id="KW-1185">Reference proteome</keyword>
<dbReference type="InterPro" id="IPR006344">
    <property type="entry name" value="RecD"/>
</dbReference>
<accession>I0IR81</accession>
<dbReference type="InterPro" id="IPR050534">
    <property type="entry name" value="Coronavir_polyprotein_1ab"/>
</dbReference>
<dbReference type="KEGG" id="lfc:LFE_2107"/>
<dbReference type="Pfam" id="PF13245">
    <property type="entry name" value="AAA_19"/>
    <property type="match status" value="1"/>
</dbReference>
<dbReference type="GO" id="GO:0005524">
    <property type="term" value="F:ATP binding"/>
    <property type="evidence" value="ECO:0007669"/>
    <property type="project" value="UniProtKB-KW"/>
</dbReference>
<dbReference type="NCBIfam" id="TIGR01447">
    <property type="entry name" value="recD"/>
    <property type="match status" value="1"/>
</dbReference>
<evidence type="ECO:0000313" key="4">
    <source>
        <dbReference type="EMBL" id="BAM07780.1"/>
    </source>
</evidence>
<dbReference type="HAMAP" id="MF_01487">
    <property type="entry name" value="RecD"/>
    <property type="match status" value="1"/>
</dbReference>
<dbReference type="GO" id="GO:0017116">
    <property type="term" value="F:single-stranded DNA helicase activity"/>
    <property type="evidence" value="ECO:0007669"/>
    <property type="project" value="TreeGrafter"/>
</dbReference>
<evidence type="ECO:0000313" key="5">
    <source>
        <dbReference type="Proteomes" id="UP000007382"/>
    </source>
</evidence>
<dbReference type="Pfam" id="PF13538">
    <property type="entry name" value="UvrD_C_2"/>
    <property type="match status" value="1"/>
</dbReference>
<dbReference type="CDD" id="cd17933">
    <property type="entry name" value="DEXSc_RecD-like"/>
    <property type="match status" value="1"/>
</dbReference>
<dbReference type="InterPro" id="IPR027417">
    <property type="entry name" value="P-loop_NTPase"/>
</dbReference>
<dbReference type="PANTHER" id="PTHR43788">
    <property type="entry name" value="DNA2/NAM7 HELICASE FAMILY MEMBER"/>
    <property type="match status" value="1"/>
</dbReference>
<dbReference type="AlphaFoldDB" id="I0IR81"/>
<name>I0IR81_LEPFC</name>
<evidence type="ECO:0000256" key="1">
    <source>
        <dbReference type="ARBA" id="ARBA00022741"/>
    </source>
</evidence>
<organism evidence="4 5">
    <name type="scientific">Leptospirillum ferrooxidans (strain C2-3)</name>
    <dbReference type="NCBI Taxonomy" id="1162668"/>
    <lineage>
        <taxon>Bacteria</taxon>
        <taxon>Pseudomonadati</taxon>
        <taxon>Nitrospirota</taxon>
        <taxon>Nitrospiria</taxon>
        <taxon>Nitrospirales</taxon>
        <taxon>Nitrospiraceae</taxon>
        <taxon>Leptospirillum</taxon>
    </lineage>
</organism>
<sequence length="586" mass="64121">MPSDSGILSAERNSPGFGILENSFADLLVRLYGNGHREDENLFGLLAATLLLESRQGNVVCHLEKLAGKPVPPGRSGSPGIYPDSSVFLLSCSRLSSRKAPFPIVFDREGKRVWLLRYRELEERIARNLTTRSNLRDSLEGESPKSILLDRAFGEASPENTIRRCANIVFHRKLLILSGGPGTGKTTALSRILSRCPSLLSIPPERIALVAPTGKAAARLGESIAKLLPDLPDQDDREYLSKIPSPMTIHRLIAQAKRDHEQNPLPLPVDLLVVDEMSMVDLSLFDKLLLVLPDEAILILSGDPGQLSSVAPGAVFGEILKKPEESLSGSPEGISGSIAILKKSYRFSGDSGVGQLSRWIRDGGVTPLDPDSLSGVVFRQGASLADFYQDVTRDFSPYMKAKDLSGAFFALSGLGVLSPLRDGQRGVVEISRNLGQILFSNYSRSPERSQRGHPVVVLKNSSELDLSNGDVGIIPFPWWGDPGRVYFPRGEGGEKTVPIEILPPWESALALTVHKSQGSEFSRVHLLLPRLFHPFLTRELLYTAVTRARESLVVWGDFPVFLEGVHHQSTRHSALGDFLWSPSSIV</sequence>
<dbReference type="GO" id="GO:0008854">
    <property type="term" value="F:exodeoxyribonuclease V activity"/>
    <property type="evidence" value="ECO:0007669"/>
    <property type="project" value="InterPro"/>
</dbReference>
<dbReference type="InterPro" id="IPR003593">
    <property type="entry name" value="AAA+_ATPase"/>
</dbReference>
<evidence type="ECO:0000256" key="2">
    <source>
        <dbReference type="ARBA" id="ARBA00022840"/>
    </source>
</evidence>
<keyword evidence="2" id="KW-0067">ATP-binding</keyword>
<evidence type="ECO:0000259" key="3">
    <source>
        <dbReference type="SMART" id="SM00382"/>
    </source>
</evidence>
<dbReference type="InterPro" id="IPR027785">
    <property type="entry name" value="UvrD-like_helicase_C"/>
</dbReference>
<protein>
    <submittedName>
        <fullName evidence="4">Putative exodeoxyribonuclease V, alpha subunit</fullName>
    </submittedName>
</protein>
<dbReference type="SUPFAM" id="SSF52540">
    <property type="entry name" value="P-loop containing nucleoside triphosphate hydrolases"/>
    <property type="match status" value="2"/>
</dbReference>
<dbReference type="PANTHER" id="PTHR43788:SF6">
    <property type="entry name" value="DNA HELICASE B"/>
    <property type="match status" value="1"/>
</dbReference>
<dbReference type="Gene3D" id="3.40.50.300">
    <property type="entry name" value="P-loop containing nucleotide triphosphate hydrolases"/>
    <property type="match status" value="2"/>
</dbReference>
<dbReference type="HOGENOM" id="CLU_007524_1_2_0"/>
<proteinExistence type="inferred from homology"/>
<dbReference type="GO" id="GO:0009338">
    <property type="term" value="C:exodeoxyribonuclease V complex"/>
    <property type="evidence" value="ECO:0007669"/>
    <property type="project" value="InterPro"/>
</dbReference>
<dbReference type="GO" id="GO:0006310">
    <property type="term" value="P:DNA recombination"/>
    <property type="evidence" value="ECO:0007669"/>
    <property type="project" value="InterPro"/>
</dbReference>
<dbReference type="CDD" id="cd18809">
    <property type="entry name" value="SF1_C_RecD"/>
    <property type="match status" value="1"/>
</dbReference>
<dbReference type="RefSeq" id="WP_014450263.1">
    <property type="nucleotide sequence ID" value="NC_017094.1"/>
</dbReference>
<dbReference type="Gene3D" id="2.30.30.940">
    <property type="match status" value="1"/>
</dbReference>
<dbReference type="eggNOG" id="COG0507">
    <property type="taxonomic scope" value="Bacteria"/>
</dbReference>
<reference evidence="4 5" key="1">
    <citation type="journal article" date="2012" name="J. Bacteriol.">
        <title>Complete Genome Sequence of Leptospirillum ferrooxidans Strain C2-3, Isolated from a Fresh Volcanic Ash Deposit on the Island of Miyake, Japan.</title>
        <authorList>
            <person name="Fujimura R."/>
            <person name="Sato Y."/>
            <person name="Nishizawa T."/>
            <person name="Oshima K."/>
            <person name="Kim S.-W."/>
            <person name="Hattori M."/>
            <person name="Kamijo T."/>
            <person name="Ohta H."/>
        </authorList>
    </citation>
    <scope>NUCLEOTIDE SEQUENCE [LARGE SCALE GENOMIC DNA]</scope>
    <source>
        <strain evidence="4 5">C2-3</strain>
    </source>
</reference>
<dbReference type="Proteomes" id="UP000007382">
    <property type="component" value="Chromosome"/>
</dbReference>
<dbReference type="GO" id="GO:0006302">
    <property type="term" value="P:double-strand break repair"/>
    <property type="evidence" value="ECO:0007669"/>
    <property type="project" value="InterPro"/>
</dbReference>
<reference evidence="5" key="2">
    <citation type="submission" date="2012-03" db="EMBL/GenBank/DDBJ databases">
        <title>The complete genome sequence of the pioneer microbe on fresh volcanic deposit, Leptospirillum ferrooxidans strain C2-3.</title>
        <authorList>
            <person name="Fujimura R."/>
            <person name="Sato Y."/>
            <person name="Nishizawa T."/>
            <person name="Nanba K."/>
            <person name="Oshima K."/>
            <person name="Hattori M."/>
            <person name="Kamijo T."/>
            <person name="Ohta H."/>
        </authorList>
    </citation>
    <scope>NUCLEOTIDE SEQUENCE [LARGE SCALE GENOMIC DNA]</scope>
    <source>
        <strain evidence="5">C2-3</strain>
    </source>
</reference>
<gene>
    <name evidence="4" type="ordered locus">LFE_2107</name>
</gene>
<dbReference type="STRING" id="1162668.LFE_2107"/>
<keyword evidence="1" id="KW-0547">Nucleotide-binding</keyword>
<dbReference type="PATRIC" id="fig|1162668.3.peg.2496"/>
<feature type="domain" description="AAA+ ATPase" evidence="3">
    <location>
        <begin position="171"/>
        <end position="462"/>
    </location>
</feature>
<dbReference type="SMART" id="SM00382">
    <property type="entry name" value="AAA"/>
    <property type="match status" value="1"/>
</dbReference>